<protein>
    <submittedName>
        <fullName evidence="1">Uncharacterized protein</fullName>
    </submittedName>
</protein>
<organism evidence="1 2">
    <name type="scientific">Desulfomicrobium norvegicum (strain DSM 1741 / NCIMB 8310)</name>
    <name type="common">Desulfovibrio baculatus (strain Norway 4)</name>
    <name type="synonym">Desulfovibrio desulfuricans (strain Norway 4)</name>
    <dbReference type="NCBI Taxonomy" id="52561"/>
    <lineage>
        <taxon>Bacteria</taxon>
        <taxon>Pseudomonadati</taxon>
        <taxon>Thermodesulfobacteriota</taxon>
        <taxon>Desulfovibrionia</taxon>
        <taxon>Desulfovibrionales</taxon>
        <taxon>Desulfomicrobiaceae</taxon>
        <taxon>Desulfomicrobium</taxon>
    </lineage>
</organism>
<evidence type="ECO:0000313" key="1">
    <source>
        <dbReference type="EMBL" id="SFM23539.1"/>
    </source>
</evidence>
<name>A0A8G2F9J4_DESNO</name>
<proteinExistence type="predicted"/>
<evidence type="ECO:0000313" key="2">
    <source>
        <dbReference type="Proteomes" id="UP000199581"/>
    </source>
</evidence>
<sequence>MKKSQKEEPRWYHVILSGKELTFAPTGGTRSKSDFTVPVTNKNETARFPMV</sequence>
<dbReference type="AlphaFoldDB" id="A0A8G2F9J4"/>
<dbReference type="Proteomes" id="UP000199581">
    <property type="component" value="Unassembled WGS sequence"/>
</dbReference>
<gene>
    <name evidence="1" type="ORF">SAMN05421830_12411</name>
</gene>
<keyword evidence="2" id="KW-1185">Reference proteome</keyword>
<reference evidence="1 2" key="1">
    <citation type="submission" date="2016-10" db="EMBL/GenBank/DDBJ databases">
        <authorList>
            <person name="Varghese N."/>
            <person name="Submissions S."/>
        </authorList>
    </citation>
    <scope>NUCLEOTIDE SEQUENCE [LARGE SCALE GENOMIC DNA]</scope>
    <source>
        <strain evidence="1 2">DSM 1741</strain>
    </source>
</reference>
<dbReference type="EMBL" id="FOTO01000024">
    <property type="protein sequence ID" value="SFM23539.1"/>
    <property type="molecule type" value="Genomic_DNA"/>
</dbReference>
<accession>A0A8G2F9J4</accession>
<comment type="caution">
    <text evidence="1">The sequence shown here is derived from an EMBL/GenBank/DDBJ whole genome shotgun (WGS) entry which is preliminary data.</text>
</comment>